<dbReference type="SMART" id="SM00558">
    <property type="entry name" value="JmjC"/>
    <property type="match status" value="1"/>
</dbReference>
<keyword evidence="3" id="KW-1185">Reference proteome</keyword>
<dbReference type="InterPro" id="IPR003347">
    <property type="entry name" value="JmjC_dom"/>
</dbReference>
<feature type="domain" description="JmjC" evidence="1">
    <location>
        <begin position="86"/>
        <end position="247"/>
    </location>
</feature>
<accession>A0A494T8B3</accession>
<organism evidence="2 3">
    <name type="scientific">Sphingomonas paeninsulae</name>
    <dbReference type="NCBI Taxonomy" id="2319844"/>
    <lineage>
        <taxon>Bacteria</taxon>
        <taxon>Pseudomonadati</taxon>
        <taxon>Pseudomonadota</taxon>
        <taxon>Alphaproteobacteria</taxon>
        <taxon>Sphingomonadales</taxon>
        <taxon>Sphingomonadaceae</taxon>
        <taxon>Sphingomonas</taxon>
    </lineage>
</organism>
<dbReference type="PANTHER" id="PTHR12461">
    <property type="entry name" value="HYPOXIA-INDUCIBLE FACTOR 1 ALPHA INHIBITOR-RELATED"/>
    <property type="match status" value="1"/>
</dbReference>
<sequence>MRNKAFPTASIEDFKQCYPDSILKLKHDFLDHPLMEIPELLALSERLPASVIEHNIGALPIGIGQHEVPKHSLSVLETIASIEESASWAVLKNIELDPTYRALLHDVLSEIRPAVEAITGPMLNLVGFIFISSPNSVTPFHSDPEYNILLQTRGEKTMTLFSGTDESIIPAQFHEIYHTGGPRTVLWKDEFEAKGKSVTLRAGDAIYVPLKWPHYVKNGSEVSISLSVTWRSRWSYAEADTRAFNKILRNFGLNPAPPRPLPHRNVAKSTAWRALRKVGVRL</sequence>
<dbReference type="PANTHER" id="PTHR12461:SF105">
    <property type="entry name" value="HYPOXIA-INDUCIBLE FACTOR 1-ALPHA INHIBITOR"/>
    <property type="match status" value="1"/>
</dbReference>
<dbReference type="InterPro" id="IPR041667">
    <property type="entry name" value="Cupin_8"/>
</dbReference>
<dbReference type="PROSITE" id="PS51184">
    <property type="entry name" value="JMJC"/>
    <property type="match status" value="1"/>
</dbReference>
<evidence type="ECO:0000313" key="2">
    <source>
        <dbReference type="EMBL" id="AYJ85569.1"/>
    </source>
</evidence>
<evidence type="ECO:0000313" key="3">
    <source>
        <dbReference type="Proteomes" id="UP000276254"/>
    </source>
</evidence>
<dbReference type="OrthoDB" id="3776825at2"/>
<dbReference type="Pfam" id="PF13621">
    <property type="entry name" value="Cupin_8"/>
    <property type="match status" value="1"/>
</dbReference>
<gene>
    <name evidence="2" type="ORF">D3Y57_05725</name>
</gene>
<evidence type="ECO:0000259" key="1">
    <source>
        <dbReference type="PROSITE" id="PS51184"/>
    </source>
</evidence>
<dbReference type="SUPFAM" id="SSF51197">
    <property type="entry name" value="Clavaminate synthase-like"/>
    <property type="match status" value="1"/>
</dbReference>
<protein>
    <submittedName>
        <fullName evidence="2">Transcriptional regulator</fullName>
    </submittedName>
</protein>
<dbReference type="RefSeq" id="WP_121152194.1">
    <property type="nucleotide sequence ID" value="NZ_CP032829.1"/>
</dbReference>
<dbReference type="Proteomes" id="UP000276254">
    <property type="component" value="Chromosome"/>
</dbReference>
<proteinExistence type="predicted"/>
<reference evidence="2 3" key="1">
    <citation type="submission" date="2018-09" db="EMBL/GenBank/DDBJ databases">
        <title>Sphingomonas peninsula sp. nov., isolated from fildes peninsula, Antarctic soil.</title>
        <authorList>
            <person name="Yingchao G."/>
        </authorList>
    </citation>
    <scope>NUCLEOTIDE SEQUENCE [LARGE SCALE GENOMIC DNA]</scope>
    <source>
        <strain evidence="2 3">YZ-8</strain>
    </source>
</reference>
<dbReference type="Gene3D" id="2.60.120.650">
    <property type="entry name" value="Cupin"/>
    <property type="match status" value="1"/>
</dbReference>
<dbReference type="EMBL" id="CP032829">
    <property type="protein sequence ID" value="AYJ85569.1"/>
    <property type="molecule type" value="Genomic_DNA"/>
</dbReference>
<dbReference type="KEGG" id="spha:D3Y57_05725"/>
<dbReference type="AlphaFoldDB" id="A0A494T8B3"/>
<name>A0A494T8B3_SPHPE</name>